<evidence type="ECO:0000313" key="2">
    <source>
        <dbReference type="Proteomes" id="UP000046155"/>
    </source>
</evidence>
<keyword evidence="2" id="KW-1185">Reference proteome</keyword>
<evidence type="ECO:0000313" key="1">
    <source>
        <dbReference type="EMBL" id="CEO90117.1"/>
    </source>
</evidence>
<name>A0A0B7MQZ1_9FIRM</name>
<reference evidence="2" key="1">
    <citation type="submission" date="2015-01" db="EMBL/GenBank/DDBJ databases">
        <authorList>
            <person name="Manzoor Shahid"/>
            <person name="Zubair Saima"/>
        </authorList>
    </citation>
    <scope>NUCLEOTIDE SEQUENCE [LARGE SCALE GENOMIC DNA]</scope>
    <source>
        <strain evidence="2">Sp3</strain>
    </source>
</reference>
<dbReference type="AlphaFoldDB" id="A0A0B7MQZ1"/>
<organism evidence="1 2">
    <name type="scientific">Syntrophaceticus schinkii</name>
    <dbReference type="NCBI Taxonomy" id="499207"/>
    <lineage>
        <taxon>Bacteria</taxon>
        <taxon>Bacillati</taxon>
        <taxon>Bacillota</taxon>
        <taxon>Clostridia</taxon>
        <taxon>Thermoanaerobacterales</taxon>
        <taxon>Thermoanaerobacterales Family III. Incertae Sedis</taxon>
        <taxon>Syntrophaceticus</taxon>
    </lineage>
</organism>
<sequence>METLILLGICVLAVGLLVRKLAGAANGSGCTTCGQDCVYCQRRDPGAGQ</sequence>
<gene>
    <name evidence="1" type="ORF">SSCH_730015</name>
</gene>
<dbReference type="RefSeq" id="WP_156972307.1">
    <property type="nucleotide sequence ID" value="NZ_CDRZ01000273.1"/>
</dbReference>
<evidence type="ECO:0008006" key="3">
    <source>
        <dbReference type="Google" id="ProtNLM"/>
    </source>
</evidence>
<protein>
    <recommendedName>
        <fullName evidence="3">FeoB-associated Cys-rich membrane protein</fullName>
    </recommendedName>
</protein>
<accession>A0A0B7MQZ1</accession>
<dbReference type="EMBL" id="CDRZ01000273">
    <property type="protein sequence ID" value="CEO90117.1"/>
    <property type="molecule type" value="Genomic_DNA"/>
</dbReference>
<proteinExistence type="predicted"/>
<dbReference type="Proteomes" id="UP000046155">
    <property type="component" value="Unassembled WGS sequence"/>
</dbReference>